<comment type="caution">
    <text evidence="7">The sequence shown here is derived from an EMBL/GenBank/DDBJ whole genome shotgun (WGS) entry which is preliminary data.</text>
</comment>
<dbReference type="Proteomes" id="UP000078284">
    <property type="component" value="Chromosome 5"/>
</dbReference>
<dbReference type="SMART" id="SM00645">
    <property type="entry name" value="Pept_C1"/>
    <property type="match status" value="1"/>
</dbReference>
<comment type="similarity">
    <text evidence="1">Belongs to the peptidase C1 family.</text>
</comment>
<reference evidence="8" key="1">
    <citation type="journal article" date="2016" name="Proc. Natl. Acad. Sci. U.S.A.">
        <title>Chromosome-level assembly of Arabidopsis thaliana Ler reveals the extent of translocation and inversion polymorphisms.</title>
        <authorList>
            <person name="Zapata L."/>
            <person name="Ding J."/>
            <person name="Willing E.M."/>
            <person name="Hartwig B."/>
            <person name="Bezdan D."/>
            <person name="Jiao W.B."/>
            <person name="Patel V."/>
            <person name="Velikkakam James G."/>
            <person name="Koornneef M."/>
            <person name="Ossowski S."/>
            <person name="Schneeberger K."/>
        </authorList>
    </citation>
    <scope>NUCLEOTIDE SEQUENCE [LARGE SCALE GENOMIC DNA]</scope>
    <source>
        <strain evidence="8">cv. Landsberg erecta</strain>
    </source>
</reference>
<evidence type="ECO:0000256" key="4">
    <source>
        <dbReference type="ARBA" id="ARBA00022807"/>
    </source>
</evidence>
<dbReference type="ExpressionAtlas" id="A0A178UDS4">
    <property type="expression patterns" value="baseline and differential"/>
</dbReference>
<evidence type="ECO:0000256" key="2">
    <source>
        <dbReference type="ARBA" id="ARBA00022670"/>
    </source>
</evidence>
<dbReference type="GO" id="GO:0008234">
    <property type="term" value="F:cysteine-type peptidase activity"/>
    <property type="evidence" value="ECO:0007669"/>
    <property type="project" value="UniProtKB-KW"/>
</dbReference>
<evidence type="ECO:0000313" key="8">
    <source>
        <dbReference type="Proteomes" id="UP000078284"/>
    </source>
</evidence>
<accession>A0A178UDS4</accession>
<keyword evidence="4" id="KW-0788">Thiol protease</keyword>
<dbReference type="Pfam" id="PF00112">
    <property type="entry name" value="Peptidase_C1"/>
    <property type="match status" value="1"/>
</dbReference>
<protein>
    <recommendedName>
        <fullName evidence="6">Peptidase C1A papain C-terminal domain-containing protein</fullName>
    </recommendedName>
</protein>
<dbReference type="InterPro" id="IPR000668">
    <property type="entry name" value="Peptidase_C1A_C"/>
</dbReference>
<organism evidence="7 8">
    <name type="scientific">Arabidopsis thaliana</name>
    <name type="common">Mouse-ear cress</name>
    <dbReference type="NCBI Taxonomy" id="3702"/>
    <lineage>
        <taxon>Eukaryota</taxon>
        <taxon>Viridiplantae</taxon>
        <taxon>Streptophyta</taxon>
        <taxon>Embryophyta</taxon>
        <taxon>Tracheophyta</taxon>
        <taxon>Spermatophyta</taxon>
        <taxon>Magnoliopsida</taxon>
        <taxon>eudicotyledons</taxon>
        <taxon>Gunneridae</taxon>
        <taxon>Pentapetalae</taxon>
        <taxon>rosids</taxon>
        <taxon>malvids</taxon>
        <taxon>Brassicales</taxon>
        <taxon>Brassicaceae</taxon>
        <taxon>Camelineae</taxon>
        <taxon>Arabidopsis</taxon>
    </lineage>
</organism>
<evidence type="ECO:0000256" key="1">
    <source>
        <dbReference type="ARBA" id="ARBA00008455"/>
    </source>
</evidence>
<evidence type="ECO:0000256" key="5">
    <source>
        <dbReference type="SAM" id="MobiDB-lite"/>
    </source>
</evidence>
<keyword evidence="3" id="KW-0378">Hydrolase</keyword>
<dbReference type="InterPro" id="IPR013128">
    <property type="entry name" value="Peptidase_C1A"/>
</dbReference>
<feature type="domain" description="Peptidase C1A papain C-terminal" evidence="6">
    <location>
        <begin position="96"/>
        <end position="278"/>
    </location>
</feature>
<dbReference type="AlphaFoldDB" id="A0A178UDS4"/>
<feature type="compositionally biased region" description="Basic and acidic residues" evidence="5">
    <location>
        <begin position="1"/>
        <end position="16"/>
    </location>
</feature>
<dbReference type="EMBL" id="LUHQ01000005">
    <property type="protein sequence ID" value="OAO91928.1"/>
    <property type="molecule type" value="Genomic_DNA"/>
</dbReference>
<name>A0A178UDS4_ARATH</name>
<evidence type="ECO:0000259" key="6">
    <source>
        <dbReference type="SMART" id="SM00645"/>
    </source>
</evidence>
<dbReference type="Gene3D" id="3.90.70.10">
    <property type="entry name" value="Cysteine proteinases"/>
    <property type="match status" value="1"/>
</dbReference>
<dbReference type="InterPro" id="IPR038765">
    <property type="entry name" value="Papain-like_cys_pep_sf"/>
</dbReference>
<keyword evidence="2" id="KW-0645">Protease</keyword>
<sequence length="308" mass="33834">MESEDKKFGEEHKSESESNEESIVAGVGAGRNGGNKSDSDEESAVVGVGAGRKGKNKKSSSSSSSSKKNKSPAKASTKRFTKEDEEWAKDLPSDFTTNCKDWFQYLSGAIKQGKLSVCWAVAIARCVQASFAIRGIKVELSPQHLINNITGKSKEGDIIKFEELSDFLKHQGLVLEEVCKFSGSIKATCPKECSKQTSDDSFYKIKEFNVITKKDVKEEDLLKLVYQRPILVVSFGTTDEGEHYWLIQNSYGEAWGEKGIGKIIRKCSLKNGESSLFVGAIDIVICMKPSSTSARSGGEREKVVDSRK</sequence>
<evidence type="ECO:0000256" key="3">
    <source>
        <dbReference type="ARBA" id="ARBA00022801"/>
    </source>
</evidence>
<proteinExistence type="inferred from homology"/>
<gene>
    <name evidence="7" type="ordered locus">AXX17_At5g04510</name>
</gene>
<feature type="compositionally biased region" description="Basic residues" evidence="5">
    <location>
        <begin position="67"/>
        <end position="79"/>
    </location>
</feature>
<feature type="region of interest" description="Disordered" evidence="5">
    <location>
        <begin position="1"/>
        <end position="83"/>
    </location>
</feature>
<dbReference type="Gene3D" id="2.40.50.170">
    <property type="entry name" value="Cysteine proteinases. Chain C"/>
    <property type="match status" value="1"/>
</dbReference>
<evidence type="ECO:0000313" key="7">
    <source>
        <dbReference type="EMBL" id="OAO91928.1"/>
    </source>
</evidence>
<dbReference type="GO" id="GO:0006508">
    <property type="term" value="P:proteolysis"/>
    <property type="evidence" value="ECO:0007669"/>
    <property type="project" value="UniProtKB-KW"/>
</dbReference>
<dbReference type="SUPFAM" id="SSF54001">
    <property type="entry name" value="Cysteine proteinases"/>
    <property type="match status" value="1"/>
</dbReference>
<dbReference type="PANTHER" id="PTHR12411">
    <property type="entry name" value="CYSTEINE PROTEASE FAMILY C1-RELATED"/>
    <property type="match status" value="1"/>
</dbReference>